<dbReference type="AlphaFoldDB" id="A0A512APT5"/>
<proteinExistence type="predicted"/>
<dbReference type="EMBL" id="BJYR01000025">
    <property type="protein sequence ID" value="GEO01711.1"/>
    <property type="molecule type" value="Genomic_DNA"/>
</dbReference>
<reference evidence="1 2" key="1">
    <citation type="submission" date="2019-07" db="EMBL/GenBank/DDBJ databases">
        <title>Whole genome shotgun sequence of Novosphingobium sediminis NBRC 106119.</title>
        <authorList>
            <person name="Hosoyama A."/>
            <person name="Uohara A."/>
            <person name="Ohji S."/>
            <person name="Ichikawa N."/>
        </authorList>
    </citation>
    <scope>NUCLEOTIDE SEQUENCE [LARGE SCALE GENOMIC DNA]</scope>
    <source>
        <strain evidence="1 2">NBRC 106119</strain>
    </source>
</reference>
<dbReference type="Pfam" id="PF12599">
    <property type="entry name" value="DUF3768"/>
    <property type="match status" value="1"/>
</dbReference>
<evidence type="ECO:0008006" key="3">
    <source>
        <dbReference type="Google" id="ProtNLM"/>
    </source>
</evidence>
<evidence type="ECO:0000313" key="1">
    <source>
        <dbReference type="EMBL" id="GEO01711.1"/>
    </source>
</evidence>
<comment type="caution">
    <text evidence="1">The sequence shown here is derived from an EMBL/GenBank/DDBJ whole genome shotgun (WGS) entry which is preliminary data.</text>
</comment>
<accession>A0A512APT5</accession>
<dbReference type="Proteomes" id="UP000321464">
    <property type="component" value="Unassembled WGS sequence"/>
</dbReference>
<dbReference type="RefSeq" id="WP_170233900.1">
    <property type="nucleotide sequence ID" value="NZ_BJYR01000025.1"/>
</dbReference>
<name>A0A512APT5_9SPHN</name>
<gene>
    <name evidence="1" type="ORF">NSE01_35430</name>
</gene>
<protein>
    <recommendedName>
        <fullName evidence="3">DUF3768 domain-containing protein</fullName>
    </recommendedName>
</protein>
<dbReference type="InterPro" id="IPR022243">
    <property type="entry name" value="DUF3768"/>
</dbReference>
<organism evidence="1 2">
    <name type="scientific">Novosphingobium sediminis</name>
    <dbReference type="NCBI Taxonomy" id="707214"/>
    <lineage>
        <taxon>Bacteria</taxon>
        <taxon>Pseudomonadati</taxon>
        <taxon>Pseudomonadota</taxon>
        <taxon>Alphaproteobacteria</taxon>
        <taxon>Sphingomonadales</taxon>
        <taxon>Sphingomonadaceae</taxon>
        <taxon>Novosphingobium</taxon>
    </lineage>
</organism>
<keyword evidence="2" id="KW-1185">Reference proteome</keyword>
<sequence length="116" mass="12734">MPKTNGTTVPRAEAIALLNDKLRKTGKGGSVLITTNLTRITGFDATVLTKALAECGGFDASNNPHGERDFGDLTLWGYDLIWKIDYYDTELQFGSDDPTDPDVTHRVLTVMLASDW</sequence>
<evidence type="ECO:0000313" key="2">
    <source>
        <dbReference type="Proteomes" id="UP000321464"/>
    </source>
</evidence>